<evidence type="ECO:0000259" key="6">
    <source>
        <dbReference type="Pfam" id="PF13282"/>
    </source>
</evidence>
<keyword evidence="3" id="KW-0479">Metal-binding</keyword>
<keyword evidence="4" id="KW-0408">Iron</keyword>
<proteinExistence type="predicted"/>
<reference evidence="7" key="1">
    <citation type="journal article" date="2014" name="Front. Microbiol.">
        <title>High frequency of phylogenetically diverse reductive dehalogenase-homologous genes in deep subseafloor sedimentary metagenomes.</title>
        <authorList>
            <person name="Kawai M."/>
            <person name="Futagami T."/>
            <person name="Toyoda A."/>
            <person name="Takaki Y."/>
            <person name="Nishi S."/>
            <person name="Hori S."/>
            <person name="Arai W."/>
            <person name="Tsubouchi T."/>
            <person name="Morono Y."/>
            <person name="Uchiyama I."/>
            <person name="Ito T."/>
            <person name="Fujiyama A."/>
            <person name="Inagaki F."/>
            <person name="Takami H."/>
        </authorList>
    </citation>
    <scope>NUCLEOTIDE SEQUENCE</scope>
    <source>
        <strain evidence="7">Expedition CK06-06</strain>
    </source>
</reference>
<dbReference type="InterPro" id="IPR058240">
    <property type="entry name" value="rSAM_sf"/>
</dbReference>
<gene>
    <name evidence="7" type="ORF">S01H1_73149</name>
</gene>
<dbReference type="GO" id="GO:0005829">
    <property type="term" value="C:cytosol"/>
    <property type="evidence" value="ECO:0007669"/>
    <property type="project" value="TreeGrafter"/>
</dbReference>
<evidence type="ECO:0000256" key="5">
    <source>
        <dbReference type="ARBA" id="ARBA00023014"/>
    </source>
</evidence>
<evidence type="ECO:0000256" key="1">
    <source>
        <dbReference type="ARBA" id="ARBA00001966"/>
    </source>
</evidence>
<dbReference type="SUPFAM" id="SSF102114">
    <property type="entry name" value="Radical SAM enzymes"/>
    <property type="match status" value="1"/>
</dbReference>
<dbReference type="InterPro" id="IPR025274">
    <property type="entry name" value="DUF4070"/>
</dbReference>
<feature type="non-terminal residue" evidence="7">
    <location>
        <position position="242"/>
    </location>
</feature>
<protein>
    <recommendedName>
        <fullName evidence="6">DUF4070 domain-containing protein</fullName>
    </recommendedName>
</protein>
<dbReference type="InterPro" id="IPR013785">
    <property type="entry name" value="Aldolase_TIM"/>
</dbReference>
<dbReference type="Gene3D" id="3.20.20.70">
    <property type="entry name" value="Aldolase class I"/>
    <property type="match status" value="1"/>
</dbReference>
<evidence type="ECO:0000313" key="7">
    <source>
        <dbReference type="EMBL" id="GAG28415.1"/>
    </source>
</evidence>
<dbReference type="PANTHER" id="PTHR43409:SF3">
    <property type="entry name" value="HYPOTHETICAL METHYLTRANSFERASE"/>
    <property type="match status" value="1"/>
</dbReference>
<keyword evidence="5" id="KW-0411">Iron-sulfur</keyword>
<sequence length="242" mass="27785">REHGYPIDFNTEVSLNIAADDEMLSLMRAANFSTIFIGIESPRRESLKETRKTQNMRGDLLANIRKIQSYGIQIQAGMIVGFDADDESIFEEQLAFVQEARIPVSMTGMLQALPKTPLHARVASEGRLLYETNGDQFAFSNIVPAKMSRRRLYEGYHWLVSQLYDFDNYRRRTLAFLLHRGAQIHGGRNFRKGDLRRLWRVLVATLFRGGPRRAWFTLRLLGATLLRRPSVIKEAVSFAVVH</sequence>
<evidence type="ECO:0000256" key="4">
    <source>
        <dbReference type="ARBA" id="ARBA00023004"/>
    </source>
</evidence>
<dbReference type="EMBL" id="BARS01048861">
    <property type="protein sequence ID" value="GAG28415.1"/>
    <property type="molecule type" value="Genomic_DNA"/>
</dbReference>
<dbReference type="AlphaFoldDB" id="X0WCP9"/>
<name>X0WCP9_9ZZZZ</name>
<dbReference type="PANTHER" id="PTHR43409">
    <property type="entry name" value="ANAEROBIC MAGNESIUM-PROTOPORPHYRIN IX MONOMETHYL ESTER CYCLASE-RELATED"/>
    <property type="match status" value="1"/>
</dbReference>
<organism evidence="7">
    <name type="scientific">marine sediment metagenome</name>
    <dbReference type="NCBI Taxonomy" id="412755"/>
    <lineage>
        <taxon>unclassified sequences</taxon>
        <taxon>metagenomes</taxon>
        <taxon>ecological metagenomes</taxon>
    </lineage>
</organism>
<keyword evidence="2" id="KW-0949">S-adenosyl-L-methionine</keyword>
<accession>X0WCP9</accession>
<dbReference type="InterPro" id="IPR051198">
    <property type="entry name" value="BchE-like"/>
</dbReference>
<feature type="non-terminal residue" evidence="7">
    <location>
        <position position="1"/>
    </location>
</feature>
<evidence type="ECO:0000256" key="2">
    <source>
        <dbReference type="ARBA" id="ARBA00022691"/>
    </source>
</evidence>
<dbReference type="GO" id="GO:0046872">
    <property type="term" value="F:metal ion binding"/>
    <property type="evidence" value="ECO:0007669"/>
    <property type="project" value="UniProtKB-KW"/>
</dbReference>
<dbReference type="GO" id="GO:0051536">
    <property type="term" value="F:iron-sulfur cluster binding"/>
    <property type="evidence" value="ECO:0007669"/>
    <property type="project" value="UniProtKB-KW"/>
</dbReference>
<dbReference type="Pfam" id="PF13282">
    <property type="entry name" value="DUF4070"/>
    <property type="match status" value="1"/>
</dbReference>
<evidence type="ECO:0000256" key="3">
    <source>
        <dbReference type="ARBA" id="ARBA00022723"/>
    </source>
</evidence>
<comment type="cofactor">
    <cofactor evidence="1">
        <name>[4Fe-4S] cluster</name>
        <dbReference type="ChEBI" id="CHEBI:49883"/>
    </cofactor>
</comment>
<comment type="caution">
    <text evidence="7">The sequence shown here is derived from an EMBL/GenBank/DDBJ whole genome shotgun (WGS) entry which is preliminary data.</text>
</comment>
<feature type="domain" description="DUF4070" evidence="6">
    <location>
        <begin position="116"/>
        <end position="241"/>
    </location>
</feature>